<dbReference type="Proteomes" id="UP001203004">
    <property type="component" value="Unassembled WGS sequence"/>
</dbReference>
<keyword evidence="3 6" id="KW-0812">Transmembrane</keyword>
<organism evidence="7 8">
    <name type="scientific">Sporolactobacillus mangiferae</name>
    <dbReference type="NCBI Taxonomy" id="2940498"/>
    <lineage>
        <taxon>Bacteria</taxon>
        <taxon>Bacillati</taxon>
        <taxon>Bacillota</taxon>
        <taxon>Bacilli</taxon>
        <taxon>Bacillales</taxon>
        <taxon>Sporolactobacillaceae</taxon>
        <taxon>Sporolactobacillus</taxon>
    </lineage>
</organism>
<keyword evidence="8" id="KW-1185">Reference proteome</keyword>
<feature type="transmembrane region" description="Helical" evidence="6">
    <location>
        <begin position="91"/>
        <end position="110"/>
    </location>
</feature>
<evidence type="ECO:0000256" key="2">
    <source>
        <dbReference type="ARBA" id="ARBA00022475"/>
    </source>
</evidence>
<evidence type="ECO:0000313" key="7">
    <source>
        <dbReference type="EMBL" id="MCL1632052.1"/>
    </source>
</evidence>
<dbReference type="PIRSF" id="PIRSF035875">
    <property type="entry name" value="RNase_BN"/>
    <property type="match status" value="1"/>
</dbReference>
<sequence>MGKIRFKDILLFARLLIKRFINDHTADLAATLAYYFLLSLFPLFIFLFAVIPYLGINPSQLVSFIGVYLPKEVMALIQQNLDNVFTKRSSLLSVGVVATLWSASNAINALMRTLNLAYRVRETRSFFVTRLLAMCFTVAMVFAIAMTLAVNVFSAVLARRLFAYLGISHTFADMWSVLSTLVTFCVVIVIFAFLYWLGPNKRLKMEEVLVGSVIAGTGWQFISYGFSFYVRYLGNYASTYGTLGGIIVLMLWFYLTALTIIIGGQINGILHEWSDVKKKDSFDQ</sequence>
<protein>
    <submittedName>
        <fullName evidence="7">YihY/virulence factor BrkB family protein</fullName>
    </submittedName>
</protein>
<comment type="subcellular location">
    <subcellularLocation>
        <location evidence="1">Cell membrane</location>
        <topology evidence="1">Multi-pass membrane protein</topology>
    </subcellularLocation>
</comment>
<feature type="transmembrane region" description="Helical" evidence="6">
    <location>
        <begin position="208"/>
        <end position="230"/>
    </location>
</feature>
<dbReference type="InterPro" id="IPR017039">
    <property type="entry name" value="Virul_fac_BrkB"/>
</dbReference>
<gene>
    <name evidence="7" type="ORF">M3N64_08825</name>
</gene>
<dbReference type="NCBIfam" id="TIGR00765">
    <property type="entry name" value="yihY_not_rbn"/>
    <property type="match status" value="1"/>
</dbReference>
<keyword evidence="5 6" id="KW-0472">Membrane</keyword>
<keyword evidence="2" id="KW-1003">Cell membrane</keyword>
<feature type="transmembrane region" description="Helical" evidence="6">
    <location>
        <begin position="32"/>
        <end position="54"/>
    </location>
</feature>
<dbReference type="RefSeq" id="WP_249101267.1">
    <property type="nucleotide sequence ID" value="NZ_JAMAST010000009.1"/>
</dbReference>
<dbReference type="PANTHER" id="PTHR30213">
    <property type="entry name" value="INNER MEMBRANE PROTEIN YHJD"/>
    <property type="match status" value="1"/>
</dbReference>
<reference evidence="7 8" key="1">
    <citation type="submission" date="2022-05" db="EMBL/GenBank/DDBJ databases">
        <title>Sporolactobacillus sp nov CPB3-1, isolated from tree bark (Mangifera indica L.).</title>
        <authorList>
            <person name="Phuengjayaem S."/>
            <person name="Tanasupawat S."/>
        </authorList>
    </citation>
    <scope>NUCLEOTIDE SEQUENCE [LARGE SCALE GENOMIC DNA]</scope>
    <source>
        <strain evidence="7 8">CPB3-1</strain>
    </source>
</reference>
<evidence type="ECO:0000256" key="6">
    <source>
        <dbReference type="SAM" id="Phobius"/>
    </source>
</evidence>
<evidence type="ECO:0000313" key="8">
    <source>
        <dbReference type="Proteomes" id="UP001203004"/>
    </source>
</evidence>
<evidence type="ECO:0000256" key="3">
    <source>
        <dbReference type="ARBA" id="ARBA00022692"/>
    </source>
</evidence>
<evidence type="ECO:0000256" key="4">
    <source>
        <dbReference type="ARBA" id="ARBA00022989"/>
    </source>
</evidence>
<feature type="transmembrane region" description="Helical" evidence="6">
    <location>
        <begin position="174"/>
        <end position="196"/>
    </location>
</feature>
<accession>A0ABT0MB09</accession>
<feature type="transmembrane region" description="Helical" evidence="6">
    <location>
        <begin position="131"/>
        <end position="154"/>
    </location>
</feature>
<evidence type="ECO:0000256" key="1">
    <source>
        <dbReference type="ARBA" id="ARBA00004651"/>
    </source>
</evidence>
<dbReference type="PANTHER" id="PTHR30213:SF0">
    <property type="entry name" value="UPF0761 MEMBRANE PROTEIN YIHY"/>
    <property type="match status" value="1"/>
</dbReference>
<dbReference type="EMBL" id="JAMAST010000009">
    <property type="protein sequence ID" value="MCL1632052.1"/>
    <property type="molecule type" value="Genomic_DNA"/>
</dbReference>
<keyword evidence="4 6" id="KW-1133">Transmembrane helix</keyword>
<proteinExistence type="predicted"/>
<name>A0ABT0MB09_9BACL</name>
<evidence type="ECO:0000256" key="5">
    <source>
        <dbReference type="ARBA" id="ARBA00023136"/>
    </source>
</evidence>
<dbReference type="Pfam" id="PF03631">
    <property type="entry name" value="Virul_fac_BrkB"/>
    <property type="match status" value="1"/>
</dbReference>
<comment type="caution">
    <text evidence="7">The sequence shown here is derived from an EMBL/GenBank/DDBJ whole genome shotgun (WGS) entry which is preliminary data.</text>
</comment>
<feature type="transmembrane region" description="Helical" evidence="6">
    <location>
        <begin position="242"/>
        <end position="270"/>
    </location>
</feature>